<gene>
    <name evidence="3" type="ORF">BCF33_0110</name>
</gene>
<dbReference type="InterPro" id="IPR036249">
    <property type="entry name" value="Thioredoxin-like_sf"/>
</dbReference>
<dbReference type="Pfam" id="PF13409">
    <property type="entry name" value="GST_N_2"/>
    <property type="match status" value="1"/>
</dbReference>
<dbReference type="PANTHER" id="PTHR44051:SF2">
    <property type="entry name" value="HYPOTHETICAL GLUTATHIONE S-TRANSFERASE LIKE PROTEIN"/>
    <property type="match status" value="1"/>
</dbReference>
<dbReference type="SFLD" id="SFLDG00358">
    <property type="entry name" value="Main_(cytGST)"/>
    <property type="match status" value="1"/>
</dbReference>
<dbReference type="Proteomes" id="UP000238801">
    <property type="component" value="Unassembled WGS sequence"/>
</dbReference>
<protein>
    <submittedName>
        <fullName evidence="3">Glutathione S-transferase</fullName>
    </submittedName>
</protein>
<reference evidence="3 4" key="1">
    <citation type="submission" date="2018-03" db="EMBL/GenBank/DDBJ databases">
        <title>Genomic Encyclopedia of Archaeal and Bacterial Type Strains, Phase II (KMG-II): from individual species to whole genera.</title>
        <authorList>
            <person name="Goeker M."/>
        </authorList>
    </citation>
    <scope>NUCLEOTIDE SEQUENCE [LARGE SCALE GENOMIC DNA]</scope>
    <source>
        <strain evidence="3 4">DSM 29318</strain>
    </source>
</reference>
<evidence type="ECO:0000313" key="3">
    <source>
        <dbReference type="EMBL" id="PRY94519.1"/>
    </source>
</evidence>
<evidence type="ECO:0000259" key="1">
    <source>
        <dbReference type="PROSITE" id="PS50404"/>
    </source>
</evidence>
<name>A0A2T0X6G1_9RHOB</name>
<comment type="caution">
    <text evidence="3">The sequence shown here is derived from an EMBL/GenBank/DDBJ whole genome shotgun (WGS) entry which is preliminary data.</text>
</comment>
<organism evidence="3 4">
    <name type="scientific">Hasllibacter halocynthiae</name>
    <dbReference type="NCBI Taxonomy" id="595589"/>
    <lineage>
        <taxon>Bacteria</taxon>
        <taxon>Pseudomonadati</taxon>
        <taxon>Pseudomonadota</taxon>
        <taxon>Alphaproteobacteria</taxon>
        <taxon>Rhodobacterales</taxon>
        <taxon>Roseobacteraceae</taxon>
        <taxon>Hasllibacter</taxon>
    </lineage>
</organism>
<dbReference type="Pfam" id="PF00043">
    <property type="entry name" value="GST_C"/>
    <property type="match status" value="1"/>
</dbReference>
<dbReference type="InterPro" id="IPR004046">
    <property type="entry name" value="GST_C"/>
</dbReference>
<dbReference type="OrthoDB" id="9810080at2"/>
<dbReference type="AlphaFoldDB" id="A0A2T0X6G1"/>
<keyword evidence="4" id="KW-1185">Reference proteome</keyword>
<dbReference type="PROSITE" id="PS50404">
    <property type="entry name" value="GST_NTER"/>
    <property type="match status" value="1"/>
</dbReference>
<proteinExistence type="predicted"/>
<dbReference type="InterPro" id="IPR040079">
    <property type="entry name" value="Glutathione_S-Trfase"/>
</dbReference>
<feature type="domain" description="GST N-terminal" evidence="1">
    <location>
        <begin position="1"/>
        <end position="82"/>
    </location>
</feature>
<keyword evidence="3" id="KW-0808">Transferase</keyword>
<evidence type="ECO:0000313" key="4">
    <source>
        <dbReference type="Proteomes" id="UP000238801"/>
    </source>
</evidence>
<dbReference type="InterPro" id="IPR036282">
    <property type="entry name" value="Glutathione-S-Trfase_C_sf"/>
</dbReference>
<dbReference type="Gene3D" id="1.20.1050.10">
    <property type="match status" value="1"/>
</dbReference>
<dbReference type="PANTHER" id="PTHR44051">
    <property type="entry name" value="GLUTATHIONE S-TRANSFERASE-RELATED"/>
    <property type="match status" value="1"/>
</dbReference>
<dbReference type="SFLD" id="SFLDS00019">
    <property type="entry name" value="Glutathione_Transferase_(cytos"/>
    <property type="match status" value="1"/>
</dbReference>
<sequence>MKPRLHCFGESGNAYKAALTLRLCGIDWEEVHVDFFRGATRSPEYRALNPMGEVPVLETADGVLTQSGVIQDWAAETSGKLGWSDAGERRAVLRWMLFDNHKVSGVAGPLRFNLNFLPEERRSAEVNGFMAMRLNSALKVMDAHLSGNDWFALGRPSVADTALCGYLYYPEDTGWAREDHPAVAAWLDRLAGLDGWAHPYDLMRRALP</sequence>
<feature type="domain" description="GST C-terminal" evidence="2">
    <location>
        <begin position="85"/>
        <end position="208"/>
    </location>
</feature>
<dbReference type="InterPro" id="IPR010987">
    <property type="entry name" value="Glutathione-S-Trfase_C-like"/>
</dbReference>
<dbReference type="SUPFAM" id="SSF47616">
    <property type="entry name" value="GST C-terminal domain-like"/>
    <property type="match status" value="1"/>
</dbReference>
<dbReference type="RefSeq" id="WP_106159014.1">
    <property type="nucleotide sequence ID" value="NZ_PVTT01000001.1"/>
</dbReference>
<dbReference type="GO" id="GO:0016740">
    <property type="term" value="F:transferase activity"/>
    <property type="evidence" value="ECO:0007669"/>
    <property type="project" value="UniProtKB-KW"/>
</dbReference>
<evidence type="ECO:0000259" key="2">
    <source>
        <dbReference type="PROSITE" id="PS50405"/>
    </source>
</evidence>
<dbReference type="InterPro" id="IPR004045">
    <property type="entry name" value="Glutathione_S-Trfase_N"/>
</dbReference>
<dbReference type="EMBL" id="PVTT01000001">
    <property type="protein sequence ID" value="PRY94519.1"/>
    <property type="molecule type" value="Genomic_DNA"/>
</dbReference>
<dbReference type="SUPFAM" id="SSF52833">
    <property type="entry name" value="Thioredoxin-like"/>
    <property type="match status" value="1"/>
</dbReference>
<dbReference type="PROSITE" id="PS50405">
    <property type="entry name" value="GST_CTER"/>
    <property type="match status" value="1"/>
</dbReference>
<dbReference type="CDD" id="cd03056">
    <property type="entry name" value="GST_N_4"/>
    <property type="match status" value="1"/>
</dbReference>
<accession>A0A2T0X6G1</accession>
<dbReference type="Gene3D" id="3.40.30.10">
    <property type="entry name" value="Glutaredoxin"/>
    <property type="match status" value="1"/>
</dbReference>